<dbReference type="SMART" id="SM00460">
    <property type="entry name" value="TGc"/>
    <property type="match status" value="1"/>
</dbReference>
<comment type="caution">
    <text evidence="4">The sequence shown here is derived from an EMBL/GenBank/DDBJ whole genome shotgun (WGS) entry which is preliminary data.</text>
</comment>
<feature type="transmembrane region" description="Helical" evidence="2">
    <location>
        <begin position="201"/>
        <end position="219"/>
    </location>
</feature>
<feature type="domain" description="Transglutaminase-like" evidence="3">
    <location>
        <begin position="598"/>
        <end position="673"/>
    </location>
</feature>
<dbReference type="Pfam" id="PF01841">
    <property type="entry name" value="Transglut_core"/>
    <property type="match status" value="1"/>
</dbReference>
<feature type="transmembrane region" description="Helical" evidence="2">
    <location>
        <begin position="239"/>
        <end position="262"/>
    </location>
</feature>
<accession>A0ABS7DKR1</accession>
<sequence length="859" mass="95088">MKEQVSRMNTENQLPDASGLNISPPRLSGQAPSPVLNTVFRLLVILSGVFGAGWCFISAFSLPVLPLTVFAYTLLFTAAFAVIDSLKRFQPLLLFAFCFAYCTAVWYLRQSIFQGFLITVNRMMTAYAEHSDYEFPIYLVSAPPAQYSRLCTLFVLIILFLVTGLTSSAVIRRKSFWLAFSATFPLLLSALAFTITPYFPAVLLLFLCWTLMVLSRLSAEKKKDSSKRKQGFSVKSDAVSSRSGLLAVPAVLLSFALILAVFPPQNYRHPQTAEKLRTDMINTATDDSLLNGGKAFAGNVSHVDLSGAGRVEFTGKTALRVKTDRPYPLYLKSFAGSVYTGSSWELLPDSDYTGINQKLSELNVQNMSEKYAILTRRQNNPNFRPFGIQVQNVAAAKQCIYAPYNLTTTPQQISGVRFINDAFIRSGTLFGTGEYSLYAYALSEEASQSSPKEMLLSLAPNSLFRTRDAQAYLIAQNHLSRLNSTNIADYYKITLPDSLLNGLEGEKKTFVSAEQDYRLFLYDKYTQLPQGTKEKILNLMKQDERLKSFFAEDLTSSYSYASVSSISNAVKKYLSDHCYYTLSPKKPPQGMDFADYFLSESHEGYCVHFATAATVMLRAMGVPARYAEGYIVTAGDYLNVGNDGWANIPDSRAHAWVEFYSPGLGWQPFDVTPGFDPAKSLTQDNNPVNQPPAAITETSSAPPESAAQSEPETASSQPAQTESSSSASSAPGVAPQRNPDLSTTTLPLVLIAASITLLIVSTVIKRRVVIKRRSKTFALTDASRAAVAIYVYLAKLEKYGGEISEEISGLALKARFSRQGITEEERTRMVNYAEQTARTCYEQLPRAKRFAFKYVDNLI</sequence>
<keyword evidence="2" id="KW-0472">Membrane</keyword>
<dbReference type="RefSeq" id="WP_219964076.1">
    <property type="nucleotide sequence ID" value="NZ_JAGFNZ010000001.1"/>
</dbReference>
<evidence type="ECO:0000256" key="1">
    <source>
        <dbReference type="SAM" id="MobiDB-lite"/>
    </source>
</evidence>
<feature type="transmembrane region" description="Helical" evidence="2">
    <location>
        <begin position="177"/>
        <end position="195"/>
    </location>
</feature>
<feature type="compositionally biased region" description="Low complexity" evidence="1">
    <location>
        <begin position="696"/>
        <end position="731"/>
    </location>
</feature>
<evidence type="ECO:0000313" key="4">
    <source>
        <dbReference type="EMBL" id="MBW7571686.1"/>
    </source>
</evidence>
<feature type="transmembrane region" description="Helical" evidence="2">
    <location>
        <begin position="92"/>
        <end position="108"/>
    </location>
</feature>
<evidence type="ECO:0000256" key="2">
    <source>
        <dbReference type="SAM" id="Phobius"/>
    </source>
</evidence>
<dbReference type="InterPro" id="IPR038765">
    <property type="entry name" value="Papain-like_cys_pep_sf"/>
</dbReference>
<protein>
    <recommendedName>
        <fullName evidence="3">Transglutaminase-like domain-containing protein</fullName>
    </recommendedName>
</protein>
<dbReference type="PANTHER" id="PTHR42736:SF1">
    <property type="entry name" value="PROTEIN-GLUTAMINE GAMMA-GLUTAMYLTRANSFERASE"/>
    <property type="match status" value="1"/>
</dbReference>
<dbReference type="InterPro" id="IPR052901">
    <property type="entry name" value="Bact_TGase-like"/>
</dbReference>
<reference evidence="4 5" key="1">
    <citation type="submission" date="2021-03" db="EMBL/GenBank/DDBJ databases">
        <title>Caproiciproducens sp. nov. isolated from feces of cow.</title>
        <authorList>
            <person name="Choi J.-Y."/>
        </authorList>
    </citation>
    <scope>NUCLEOTIDE SEQUENCE [LARGE SCALE GENOMIC DNA]</scope>
    <source>
        <strain evidence="4 5">AGMB10547</strain>
    </source>
</reference>
<name>A0ABS7DKR1_9FIRM</name>
<dbReference type="Pfam" id="PF11992">
    <property type="entry name" value="TgpA_N"/>
    <property type="match status" value="1"/>
</dbReference>
<feature type="transmembrane region" description="Helical" evidence="2">
    <location>
        <begin position="745"/>
        <end position="764"/>
    </location>
</feature>
<dbReference type="PANTHER" id="PTHR42736">
    <property type="entry name" value="PROTEIN-GLUTAMINE GAMMA-GLUTAMYLTRANSFERASE"/>
    <property type="match status" value="1"/>
</dbReference>
<feature type="region of interest" description="Disordered" evidence="1">
    <location>
        <begin position="675"/>
        <end position="739"/>
    </location>
</feature>
<keyword evidence="2" id="KW-0812">Transmembrane</keyword>
<dbReference type="Gene3D" id="3.10.620.30">
    <property type="match status" value="1"/>
</dbReference>
<feature type="transmembrane region" description="Helical" evidence="2">
    <location>
        <begin position="147"/>
        <end position="165"/>
    </location>
</feature>
<feature type="transmembrane region" description="Helical" evidence="2">
    <location>
        <begin position="65"/>
        <end position="83"/>
    </location>
</feature>
<evidence type="ECO:0000259" key="3">
    <source>
        <dbReference type="SMART" id="SM00460"/>
    </source>
</evidence>
<organism evidence="4 5">
    <name type="scientific">Caproiciproducens faecalis</name>
    <dbReference type="NCBI Taxonomy" id="2820301"/>
    <lineage>
        <taxon>Bacteria</taxon>
        <taxon>Bacillati</taxon>
        <taxon>Bacillota</taxon>
        <taxon>Clostridia</taxon>
        <taxon>Eubacteriales</taxon>
        <taxon>Acutalibacteraceae</taxon>
        <taxon>Caproiciproducens</taxon>
    </lineage>
</organism>
<evidence type="ECO:0000313" key="5">
    <source>
        <dbReference type="Proteomes" id="UP000719942"/>
    </source>
</evidence>
<feature type="transmembrane region" description="Helical" evidence="2">
    <location>
        <begin position="39"/>
        <end position="59"/>
    </location>
</feature>
<proteinExistence type="predicted"/>
<gene>
    <name evidence="4" type="ORF">J5W02_02565</name>
</gene>
<dbReference type="InterPro" id="IPR021878">
    <property type="entry name" value="TgpA_N"/>
</dbReference>
<dbReference type="SUPFAM" id="SSF54001">
    <property type="entry name" value="Cysteine proteinases"/>
    <property type="match status" value="1"/>
</dbReference>
<dbReference type="Proteomes" id="UP000719942">
    <property type="component" value="Unassembled WGS sequence"/>
</dbReference>
<keyword evidence="2" id="KW-1133">Transmembrane helix</keyword>
<keyword evidence="5" id="KW-1185">Reference proteome</keyword>
<dbReference type="EMBL" id="JAGFNZ010000001">
    <property type="protein sequence ID" value="MBW7571686.1"/>
    <property type="molecule type" value="Genomic_DNA"/>
</dbReference>
<dbReference type="InterPro" id="IPR002931">
    <property type="entry name" value="Transglutaminase-like"/>
</dbReference>